<protein>
    <submittedName>
        <fullName evidence="2">Uncharacterized protein</fullName>
    </submittedName>
</protein>
<proteinExistence type="predicted"/>
<feature type="compositionally biased region" description="Polar residues" evidence="1">
    <location>
        <begin position="92"/>
        <end position="106"/>
    </location>
</feature>
<evidence type="ECO:0000256" key="1">
    <source>
        <dbReference type="SAM" id="MobiDB-lite"/>
    </source>
</evidence>
<feature type="region of interest" description="Disordered" evidence="1">
    <location>
        <begin position="41"/>
        <end position="106"/>
    </location>
</feature>
<keyword evidence="3" id="KW-1185">Reference proteome</keyword>
<sequence>MEALSNGLRNNSYFTFSLLKRPALDMADLLKRAEKYVNAEEEMAARKQKTPWSGHQEERGEHSRNAPGKKEKKRERSDLTKDDLRHKLSMREGSTQGGTPIPSYNNFAPLLDTRTRILAVEQDKVPIQWPEKLRSPAEISDVEKYCRYHRDHGHDTEECRQLKNQIKDLIRRGHLHKYVDREAPQGRRESRREEAPRKEDEQQQKPRGVIQTISGGVASGGDHKNARKLYGRQSLAVQQVHHNKRLRTGGDEEVISFSEADYERVRLPHDDPMVVTLMVELFTMKRILIDSGSSDDILYKHAFDQLRIPVDQLKPVKTPLVGFAGEMVHPLGSIYR</sequence>
<dbReference type="InParanoid" id="A0A1Q3CQ03"/>
<dbReference type="Proteomes" id="UP000187406">
    <property type="component" value="Unassembled WGS sequence"/>
</dbReference>
<reference evidence="3" key="1">
    <citation type="submission" date="2016-04" db="EMBL/GenBank/DDBJ databases">
        <title>Cephalotus genome sequencing.</title>
        <authorList>
            <person name="Fukushima K."/>
            <person name="Hasebe M."/>
            <person name="Fang X."/>
        </authorList>
    </citation>
    <scope>NUCLEOTIDE SEQUENCE [LARGE SCALE GENOMIC DNA]</scope>
    <source>
        <strain evidence="3">cv. St1</strain>
    </source>
</reference>
<evidence type="ECO:0000313" key="2">
    <source>
        <dbReference type="EMBL" id="GAV82245.1"/>
    </source>
</evidence>
<organism evidence="2 3">
    <name type="scientific">Cephalotus follicularis</name>
    <name type="common">Albany pitcher plant</name>
    <dbReference type="NCBI Taxonomy" id="3775"/>
    <lineage>
        <taxon>Eukaryota</taxon>
        <taxon>Viridiplantae</taxon>
        <taxon>Streptophyta</taxon>
        <taxon>Embryophyta</taxon>
        <taxon>Tracheophyta</taxon>
        <taxon>Spermatophyta</taxon>
        <taxon>Magnoliopsida</taxon>
        <taxon>eudicotyledons</taxon>
        <taxon>Gunneridae</taxon>
        <taxon>Pentapetalae</taxon>
        <taxon>rosids</taxon>
        <taxon>fabids</taxon>
        <taxon>Oxalidales</taxon>
        <taxon>Cephalotaceae</taxon>
        <taxon>Cephalotus</taxon>
    </lineage>
</organism>
<dbReference type="OrthoDB" id="1740536at2759"/>
<feature type="compositionally biased region" description="Basic and acidic residues" evidence="1">
    <location>
        <begin position="175"/>
        <end position="204"/>
    </location>
</feature>
<evidence type="ECO:0000313" key="3">
    <source>
        <dbReference type="Proteomes" id="UP000187406"/>
    </source>
</evidence>
<dbReference type="AlphaFoldDB" id="A0A1Q3CQ03"/>
<feature type="region of interest" description="Disordered" evidence="1">
    <location>
        <begin position="175"/>
        <end position="225"/>
    </location>
</feature>
<feature type="compositionally biased region" description="Basic and acidic residues" evidence="1">
    <location>
        <begin position="55"/>
        <end position="64"/>
    </location>
</feature>
<accession>A0A1Q3CQ03</accession>
<dbReference type="PANTHER" id="PTHR33240">
    <property type="entry name" value="OS08G0508500 PROTEIN"/>
    <property type="match status" value="1"/>
</dbReference>
<gene>
    <name evidence="2" type="ORF">CFOL_v3_25697</name>
</gene>
<dbReference type="EMBL" id="BDDD01002581">
    <property type="protein sequence ID" value="GAV82245.1"/>
    <property type="molecule type" value="Genomic_DNA"/>
</dbReference>
<name>A0A1Q3CQ03_CEPFO</name>
<feature type="compositionally biased region" description="Basic and acidic residues" evidence="1">
    <location>
        <begin position="74"/>
        <end position="90"/>
    </location>
</feature>
<comment type="caution">
    <text evidence="2">The sequence shown here is derived from an EMBL/GenBank/DDBJ whole genome shotgun (WGS) entry which is preliminary data.</text>
</comment>
<dbReference type="PANTHER" id="PTHR33240:SF15">
    <property type="entry name" value="GAG-PRO-LIKE PROTEIN"/>
    <property type="match status" value="1"/>
</dbReference>